<reference evidence="4" key="1">
    <citation type="submission" date="2023-09" db="UniProtKB">
        <authorList>
            <consortium name="Ensembl"/>
        </authorList>
    </citation>
    <scope>IDENTIFICATION</scope>
</reference>
<feature type="region of interest" description="Disordered" evidence="2">
    <location>
        <begin position="381"/>
        <end position="405"/>
    </location>
</feature>
<protein>
    <recommendedName>
        <fullName evidence="3">Carboxylesterase type B domain-containing protein</fullName>
    </recommendedName>
</protein>
<evidence type="ECO:0000313" key="4">
    <source>
        <dbReference type="Ensembl" id="ENSCCNP00000019252.1"/>
    </source>
</evidence>
<organism evidence="4">
    <name type="scientific">Castor canadensis</name>
    <name type="common">American beaver</name>
    <dbReference type="NCBI Taxonomy" id="51338"/>
    <lineage>
        <taxon>Eukaryota</taxon>
        <taxon>Metazoa</taxon>
        <taxon>Chordata</taxon>
        <taxon>Craniata</taxon>
        <taxon>Vertebrata</taxon>
        <taxon>Euteleostomi</taxon>
        <taxon>Mammalia</taxon>
        <taxon>Eutheria</taxon>
        <taxon>Euarchontoglires</taxon>
        <taxon>Glires</taxon>
        <taxon>Rodentia</taxon>
        <taxon>Castorimorpha</taxon>
        <taxon>Castoridae</taxon>
        <taxon>Castor</taxon>
    </lineage>
</organism>
<dbReference type="Ensembl" id="ENSCCNT00000024977.1">
    <property type="protein sequence ID" value="ENSCCNP00000019252.1"/>
    <property type="gene ID" value="ENSCCNG00000019387.1"/>
</dbReference>
<sequence>MVWIHGGGLVVGGASTYDGLAFTAHENVVMVTIQYCLAQGMDTAGKLGNWGHLDQVATLHWAQDNTFNFGGNPGSMTIFGESHQFSSPIPCQVLSPLAKNLFHRTISENGVVLTPSLFGKNVRPLAEHIAITAGCKTTMLVVMVHCLCQKTDQELLETTLQLVGVLILMAQTLRKYPFLSTVMDRVLLPKIPEEILTGKNFNTVPLHHGNQQARVWLDDSNGEDIQDSWTDKISEELTPVATEKYLEGADDPVKKKDLFLDLMADVAVGVPSVILSRGHRDAEAPTYKYEFQYHPSFSSYMKPVTVIGDHGDEPFSVFGAPFLKDGASEEEMSLSKMVMKFWVNFEPNGEGLPHWPEYDQKEGYLEIGINTQAAQRLKDKEMPFQTELNTKEAAKRPPQGEHIEL</sequence>
<dbReference type="Pfam" id="PF00135">
    <property type="entry name" value="COesterase"/>
    <property type="match status" value="1"/>
</dbReference>
<dbReference type="InterPro" id="IPR002018">
    <property type="entry name" value="CarbesteraseB"/>
</dbReference>
<dbReference type="SUPFAM" id="SSF53474">
    <property type="entry name" value="alpha/beta-Hydrolases"/>
    <property type="match status" value="1"/>
</dbReference>
<accession>A0A8C0WY75</accession>
<dbReference type="Gene3D" id="3.40.50.1820">
    <property type="entry name" value="alpha/beta hydrolase"/>
    <property type="match status" value="1"/>
</dbReference>
<dbReference type="InterPro" id="IPR050309">
    <property type="entry name" value="Type-B_Carboxylest/Lipase"/>
</dbReference>
<evidence type="ECO:0000256" key="2">
    <source>
        <dbReference type="SAM" id="MobiDB-lite"/>
    </source>
</evidence>
<dbReference type="PANTHER" id="PTHR11559">
    <property type="entry name" value="CARBOXYLESTERASE"/>
    <property type="match status" value="1"/>
</dbReference>
<name>A0A8C0WY75_CASCN</name>
<dbReference type="AlphaFoldDB" id="A0A8C0WY75"/>
<proteinExistence type="inferred from homology"/>
<evidence type="ECO:0000259" key="3">
    <source>
        <dbReference type="Pfam" id="PF00135"/>
    </source>
</evidence>
<evidence type="ECO:0000256" key="1">
    <source>
        <dbReference type="ARBA" id="ARBA00005964"/>
    </source>
</evidence>
<dbReference type="InterPro" id="IPR029058">
    <property type="entry name" value="AB_hydrolase_fold"/>
</dbReference>
<feature type="domain" description="Carboxylesterase type B" evidence="3">
    <location>
        <begin position="1"/>
        <end position="384"/>
    </location>
</feature>
<feature type="compositionally biased region" description="Basic and acidic residues" evidence="2">
    <location>
        <begin position="389"/>
        <end position="405"/>
    </location>
</feature>
<comment type="similarity">
    <text evidence="1">Belongs to the type-B carboxylesterase/lipase family.</text>
</comment>